<evidence type="ECO:0000256" key="1">
    <source>
        <dbReference type="ARBA" id="ARBA00005417"/>
    </source>
</evidence>
<dbReference type="GeneID" id="76995665"/>
<keyword evidence="2" id="KW-0813">Transport</keyword>
<dbReference type="Gene3D" id="3.40.50.300">
    <property type="entry name" value="P-loop containing nucleotide triphosphate hydrolases"/>
    <property type="match status" value="1"/>
</dbReference>
<evidence type="ECO:0000259" key="5">
    <source>
        <dbReference type="PROSITE" id="PS50893"/>
    </source>
</evidence>
<dbReference type="SMART" id="SM00382">
    <property type="entry name" value="AAA"/>
    <property type="match status" value="1"/>
</dbReference>
<comment type="similarity">
    <text evidence="1">Belongs to the ABC transporter superfamily.</text>
</comment>
<dbReference type="EMBL" id="JAMDMM010000032">
    <property type="protein sequence ID" value="MCY9608925.1"/>
    <property type="molecule type" value="Genomic_DNA"/>
</dbReference>
<proteinExistence type="inferred from homology"/>
<dbReference type="InterPro" id="IPR027417">
    <property type="entry name" value="P-loop_NTPase"/>
</dbReference>
<dbReference type="InterPro" id="IPR017871">
    <property type="entry name" value="ABC_transporter-like_CS"/>
</dbReference>
<keyword evidence="9" id="KW-1185">Reference proteome</keyword>
<reference evidence="6 9" key="2">
    <citation type="submission" date="2022-05" db="EMBL/GenBank/DDBJ databases">
        <title>Genome Sequencing of Bee-Associated Microbes.</title>
        <authorList>
            <person name="Dunlap C."/>
        </authorList>
    </citation>
    <scope>NUCLEOTIDE SEQUENCE [LARGE SCALE GENOMIC DNA]</scope>
    <source>
        <strain evidence="6 9">NRRL B-14613</strain>
    </source>
</reference>
<dbReference type="GO" id="GO:0005524">
    <property type="term" value="F:ATP binding"/>
    <property type="evidence" value="ECO:0007669"/>
    <property type="project" value="UniProtKB-KW"/>
</dbReference>
<dbReference type="EMBL" id="CP041405">
    <property type="protein sequence ID" value="QDM43231.1"/>
    <property type="molecule type" value="Genomic_DNA"/>
</dbReference>
<dbReference type="InterPro" id="IPR017911">
    <property type="entry name" value="MacB-like_ATP-bd"/>
</dbReference>
<accession>A0AAP9DVC5</accession>
<dbReference type="AlphaFoldDB" id="A0AAP9DVC5"/>
<feature type="domain" description="ABC transporter" evidence="5">
    <location>
        <begin position="4"/>
        <end position="234"/>
    </location>
</feature>
<dbReference type="Pfam" id="PF00005">
    <property type="entry name" value="ABC_tran"/>
    <property type="match status" value="1"/>
</dbReference>
<evidence type="ECO:0000256" key="4">
    <source>
        <dbReference type="ARBA" id="ARBA00022840"/>
    </source>
</evidence>
<dbReference type="PANTHER" id="PTHR42798">
    <property type="entry name" value="LIPOPROTEIN-RELEASING SYSTEM ATP-BINDING PROTEIN LOLD"/>
    <property type="match status" value="1"/>
</dbReference>
<evidence type="ECO:0000313" key="9">
    <source>
        <dbReference type="Proteomes" id="UP001209276"/>
    </source>
</evidence>
<organism evidence="7 8">
    <name type="scientific">Paenibacillus thiaminolyticus</name>
    <name type="common">Bacillus thiaminolyticus</name>
    <dbReference type="NCBI Taxonomy" id="49283"/>
    <lineage>
        <taxon>Bacteria</taxon>
        <taxon>Bacillati</taxon>
        <taxon>Bacillota</taxon>
        <taxon>Bacilli</taxon>
        <taxon>Bacillales</taxon>
        <taxon>Paenibacillaceae</taxon>
        <taxon>Paenibacillus</taxon>
    </lineage>
</organism>
<dbReference type="InterPro" id="IPR003593">
    <property type="entry name" value="AAA+_ATPase"/>
</dbReference>
<evidence type="ECO:0000313" key="6">
    <source>
        <dbReference type="EMBL" id="MCY9608925.1"/>
    </source>
</evidence>
<dbReference type="PROSITE" id="PS00211">
    <property type="entry name" value="ABC_TRANSPORTER_1"/>
    <property type="match status" value="1"/>
</dbReference>
<sequence>MDLITVNNVSKTYGEKESRVRALDGITVRITKGDFVALLGPSGSGKSTLLNVMSGLEQADAGEIYFAEQPISRYGDKQLVEFRRKHTGYIFQQYHLISNLTVQENIEIGQYLNVDSLNLDELTKELNIHHLKSRFPYELSGGQQQRVAIARALIKKPEVLFCDEATGALDEANGKQVLNCLQNMQRKYGITIVFVTHHLGIAKMARHIIRLNSGRLIAEEVNDHPLSAEEISWG</sequence>
<dbReference type="GO" id="GO:0016887">
    <property type="term" value="F:ATP hydrolysis activity"/>
    <property type="evidence" value="ECO:0007669"/>
    <property type="project" value="InterPro"/>
</dbReference>
<dbReference type="GO" id="GO:0022857">
    <property type="term" value="F:transmembrane transporter activity"/>
    <property type="evidence" value="ECO:0007669"/>
    <property type="project" value="UniProtKB-ARBA"/>
</dbReference>
<dbReference type="CDD" id="cd03255">
    <property type="entry name" value="ABC_MJ0796_LolCDE_FtsE"/>
    <property type="match status" value="1"/>
</dbReference>
<dbReference type="InterPro" id="IPR003439">
    <property type="entry name" value="ABC_transporter-like_ATP-bd"/>
</dbReference>
<dbReference type="PANTHER" id="PTHR42798:SF2">
    <property type="entry name" value="ABC TRANSPORTER ATP-BINDING PROTEIN MG467-RELATED"/>
    <property type="match status" value="1"/>
</dbReference>
<dbReference type="SUPFAM" id="SSF52540">
    <property type="entry name" value="P-loop containing nucleoside triphosphate hydrolases"/>
    <property type="match status" value="1"/>
</dbReference>
<dbReference type="Proteomes" id="UP000315377">
    <property type="component" value="Chromosome"/>
</dbReference>
<dbReference type="GO" id="GO:0098796">
    <property type="term" value="C:membrane protein complex"/>
    <property type="evidence" value="ECO:0007669"/>
    <property type="project" value="UniProtKB-ARBA"/>
</dbReference>
<dbReference type="Proteomes" id="UP001209276">
    <property type="component" value="Unassembled WGS sequence"/>
</dbReference>
<dbReference type="RefSeq" id="WP_087442442.1">
    <property type="nucleotide sequence ID" value="NZ_CABMNB010000025.1"/>
</dbReference>
<evidence type="ECO:0000313" key="8">
    <source>
        <dbReference type="Proteomes" id="UP000315377"/>
    </source>
</evidence>
<evidence type="ECO:0000256" key="2">
    <source>
        <dbReference type="ARBA" id="ARBA00022448"/>
    </source>
</evidence>
<keyword evidence="3" id="KW-0547">Nucleotide-binding</keyword>
<protein>
    <submittedName>
        <fullName evidence="7">ABC transporter ATP-binding protein</fullName>
    </submittedName>
</protein>
<dbReference type="PROSITE" id="PS50893">
    <property type="entry name" value="ABC_TRANSPORTER_2"/>
    <property type="match status" value="1"/>
</dbReference>
<name>A0AAP9DVC5_PANTH</name>
<reference evidence="7 8" key="1">
    <citation type="submission" date="2019-07" db="EMBL/GenBank/DDBJ databases">
        <title>Paenibacillus thiaminolyticus NRRL B-4156.</title>
        <authorList>
            <person name="Hehnly C."/>
            <person name="Zhang L."/>
        </authorList>
    </citation>
    <scope>NUCLEOTIDE SEQUENCE [LARGE SCALE GENOMIC DNA]</scope>
    <source>
        <strain evidence="7 8">NRRL B-4156</strain>
    </source>
</reference>
<gene>
    <name evidence="7" type="ORF">FLT43_06695</name>
    <name evidence="6" type="ORF">M5W83_17420</name>
</gene>
<evidence type="ECO:0000256" key="3">
    <source>
        <dbReference type="ARBA" id="ARBA00022741"/>
    </source>
</evidence>
<evidence type="ECO:0000313" key="7">
    <source>
        <dbReference type="EMBL" id="QDM43231.1"/>
    </source>
</evidence>
<dbReference type="FunFam" id="3.40.50.300:FF:000032">
    <property type="entry name" value="Export ABC transporter ATP-binding protein"/>
    <property type="match status" value="1"/>
</dbReference>
<keyword evidence="4 7" id="KW-0067">ATP-binding</keyword>